<feature type="non-terminal residue" evidence="1">
    <location>
        <position position="1"/>
    </location>
</feature>
<protein>
    <submittedName>
        <fullName evidence="1">Tryptophan synthase subunit beta</fullName>
    </submittedName>
</protein>
<dbReference type="AlphaFoldDB" id="A0A5S4T6M4"/>
<sequence>VNVSGRVDKDVVAIADYLEKRNTKNQE</sequence>
<accession>A0A5S4T6M4</accession>
<reference evidence="1 2" key="1">
    <citation type="submission" date="2019-02" db="EMBL/GenBank/DDBJ databases">
        <title>Novel genomic isolates of S. pyogenes and S. dysgalactiae subsp. equisimilis associated to necrotising fasciitis (NSTI).</title>
        <authorList>
            <person name="Barrantes I."/>
        </authorList>
    </citation>
    <scope>NUCLEOTIDE SEQUENCE [LARGE SCALE GENOMIC DNA]</scope>
    <source>
        <strain evidence="1 2">SPY2028</strain>
    </source>
</reference>
<dbReference type="Proteomes" id="UP000324058">
    <property type="component" value="Unassembled WGS sequence"/>
</dbReference>
<proteinExistence type="predicted"/>
<name>A0A5S4T6M4_STRPY</name>
<dbReference type="EMBL" id="SJLL01000580">
    <property type="protein sequence ID" value="TYK91568.1"/>
    <property type="molecule type" value="Genomic_DNA"/>
</dbReference>
<evidence type="ECO:0000313" key="1">
    <source>
        <dbReference type="EMBL" id="TYK91568.1"/>
    </source>
</evidence>
<organism evidence="1 2">
    <name type="scientific">Streptococcus pyogenes</name>
    <dbReference type="NCBI Taxonomy" id="1314"/>
    <lineage>
        <taxon>Bacteria</taxon>
        <taxon>Bacillati</taxon>
        <taxon>Bacillota</taxon>
        <taxon>Bacilli</taxon>
        <taxon>Lactobacillales</taxon>
        <taxon>Streptococcaceae</taxon>
        <taxon>Streptococcus</taxon>
    </lineage>
</organism>
<gene>
    <name evidence="1" type="ORF">E0F66_12890</name>
</gene>
<comment type="caution">
    <text evidence="1">The sequence shown here is derived from an EMBL/GenBank/DDBJ whole genome shotgun (WGS) entry which is preliminary data.</text>
</comment>
<evidence type="ECO:0000313" key="2">
    <source>
        <dbReference type="Proteomes" id="UP000324058"/>
    </source>
</evidence>